<keyword evidence="2" id="KW-1185">Reference proteome</keyword>
<reference evidence="1 2" key="1">
    <citation type="submission" date="2011-08" db="EMBL/GenBank/DDBJ databases">
        <authorList>
            <person name="Liu Z.J."/>
            <person name="Shi F.L."/>
            <person name="Lu J.Q."/>
            <person name="Li M."/>
            <person name="Wang Z.L."/>
        </authorList>
    </citation>
    <scope>NUCLEOTIDE SEQUENCE [LARGE SCALE GENOMIC DNA]</scope>
    <source>
        <strain evidence="1 2">USNM 41457</strain>
    </source>
</reference>
<dbReference type="AlphaFoldDB" id="J9DAP7"/>
<dbReference type="InParanoid" id="J9DAP7"/>
<comment type="caution">
    <text evidence="1">The sequence shown here is derived from an EMBL/GenBank/DDBJ whole genome shotgun (WGS) entry which is preliminary data.</text>
</comment>
<reference evidence="2" key="2">
    <citation type="submission" date="2015-07" db="EMBL/GenBank/DDBJ databases">
        <title>Contrasting host-pathogen interactions and genome evolution in two generalist and specialist microsporidian pathogens of mosquitoes.</title>
        <authorList>
            <consortium name="The Broad Institute Genomics Platform"/>
            <consortium name="The Broad Institute Genome Sequencing Center for Infectious Disease"/>
            <person name="Cuomo C.A."/>
            <person name="Sanscrainte N.D."/>
            <person name="Goldberg J.M."/>
            <person name="Heiman D."/>
            <person name="Young S."/>
            <person name="Zeng Q."/>
            <person name="Becnel J.J."/>
            <person name="Birren B.W."/>
        </authorList>
    </citation>
    <scope>NUCLEOTIDE SEQUENCE [LARGE SCALE GENOMIC DNA]</scope>
    <source>
        <strain evidence="2">USNM 41457</strain>
    </source>
</reference>
<name>J9DAP7_EDHAE</name>
<sequence>MYFVYDEIKCFTIYKIHRFDCFMMHYQFINNKNIDKSCVNSILTHIFDVKMQPNLRSLVFFMTDVKKQNQDRRNFITSKGYGKFLRKFNTSNSINALKYIFGCISK</sequence>
<dbReference type="HOGENOM" id="CLU_2223226_0_0_1"/>
<proteinExistence type="predicted"/>
<dbReference type="EMBL" id="AFBI03000013">
    <property type="protein sequence ID" value="EJW04836.1"/>
    <property type="molecule type" value="Genomic_DNA"/>
</dbReference>
<evidence type="ECO:0000313" key="1">
    <source>
        <dbReference type="EMBL" id="EJW04836.1"/>
    </source>
</evidence>
<gene>
    <name evidence="1" type="ORF">EDEG_00973</name>
</gene>
<organism evidence="1 2">
    <name type="scientific">Edhazardia aedis (strain USNM 41457)</name>
    <name type="common">Microsporidian parasite</name>
    <dbReference type="NCBI Taxonomy" id="1003232"/>
    <lineage>
        <taxon>Eukaryota</taxon>
        <taxon>Fungi</taxon>
        <taxon>Fungi incertae sedis</taxon>
        <taxon>Microsporidia</taxon>
        <taxon>Edhazardia</taxon>
    </lineage>
</organism>
<protein>
    <submittedName>
        <fullName evidence="1">Uncharacterized protein</fullName>
    </submittedName>
</protein>
<dbReference type="Proteomes" id="UP000003163">
    <property type="component" value="Unassembled WGS sequence"/>
</dbReference>
<evidence type="ECO:0000313" key="2">
    <source>
        <dbReference type="Proteomes" id="UP000003163"/>
    </source>
</evidence>
<dbReference type="VEuPathDB" id="MicrosporidiaDB:EDEG_00973"/>
<accession>J9DAP7</accession>